<comment type="caution">
    <text evidence="1">The sequence shown here is derived from an EMBL/GenBank/DDBJ whole genome shotgun (WGS) entry which is preliminary data.</text>
</comment>
<sequence length="66" mass="7436">MVKVSDGKTRPSPMRLQLSMELLKLQKEEITPPNQNSRPSPTDSRVLMFVCLSLRQKSLILGTPNV</sequence>
<dbReference type="EMBL" id="JAPXFL010000006">
    <property type="protein sequence ID" value="KAK9505846.1"/>
    <property type="molecule type" value="Genomic_DNA"/>
</dbReference>
<organism evidence="1 2">
    <name type="scientific">Rhynocoris fuscipes</name>
    <dbReference type="NCBI Taxonomy" id="488301"/>
    <lineage>
        <taxon>Eukaryota</taxon>
        <taxon>Metazoa</taxon>
        <taxon>Ecdysozoa</taxon>
        <taxon>Arthropoda</taxon>
        <taxon>Hexapoda</taxon>
        <taxon>Insecta</taxon>
        <taxon>Pterygota</taxon>
        <taxon>Neoptera</taxon>
        <taxon>Paraneoptera</taxon>
        <taxon>Hemiptera</taxon>
        <taxon>Heteroptera</taxon>
        <taxon>Panheteroptera</taxon>
        <taxon>Cimicomorpha</taxon>
        <taxon>Reduviidae</taxon>
        <taxon>Harpactorinae</taxon>
        <taxon>Harpactorini</taxon>
        <taxon>Rhynocoris</taxon>
    </lineage>
</organism>
<keyword evidence="2" id="KW-1185">Reference proteome</keyword>
<reference evidence="1 2" key="1">
    <citation type="submission" date="2022-12" db="EMBL/GenBank/DDBJ databases">
        <title>Chromosome-level genome assembly of true bugs.</title>
        <authorList>
            <person name="Ma L."/>
            <person name="Li H."/>
        </authorList>
    </citation>
    <scope>NUCLEOTIDE SEQUENCE [LARGE SCALE GENOMIC DNA]</scope>
    <source>
        <strain evidence="1">Lab_2022b</strain>
    </source>
</reference>
<accession>A0AAW1D533</accession>
<proteinExistence type="predicted"/>
<evidence type="ECO:0000313" key="2">
    <source>
        <dbReference type="Proteomes" id="UP001461498"/>
    </source>
</evidence>
<protein>
    <submittedName>
        <fullName evidence="1">Uncharacterized protein</fullName>
    </submittedName>
</protein>
<evidence type="ECO:0000313" key="1">
    <source>
        <dbReference type="EMBL" id="KAK9505846.1"/>
    </source>
</evidence>
<name>A0AAW1D533_9HEMI</name>
<dbReference type="AlphaFoldDB" id="A0AAW1D533"/>
<dbReference type="Proteomes" id="UP001461498">
    <property type="component" value="Unassembled WGS sequence"/>
</dbReference>
<gene>
    <name evidence="1" type="ORF">O3M35_009819</name>
</gene>